<dbReference type="AlphaFoldDB" id="A0AAV7IS63"/>
<keyword evidence="3" id="KW-1185">Reference proteome</keyword>
<gene>
    <name evidence="2" type="ORF">KQX54_011816</name>
</gene>
<keyword evidence="1" id="KW-0472">Membrane</keyword>
<comment type="caution">
    <text evidence="2">The sequence shown here is derived from an EMBL/GenBank/DDBJ whole genome shotgun (WGS) entry which is preliminary data.</text>
</comment>
<keyword evidence="1" id="KW-1133">Transmembrane helix</keyword>
<evidence type="ECO:0000313" key="3">
    <source>
        <dbReference type="Proteomes" id="UP000826195"/>
    </source>
</evidence>
<name>A0AAV7IS63_COTGL</name>
<protein>
    <submittedName>
        <fullName evidence="2">Uncharacterized protein</fullName>
    </submittedName>
</protein>
<evidence type="ECO:0000256" key="1">
    <source>
        <dbReference type="SAM" id="Phobius"/>
    </source>
</evidence>
<proteinExistence type="predicted"/>
<dbReference type="Proteomes" id="UP000826195">
    <property type="component" value="Unassembled WGS sequence"/>
</dbReference>
<evidence type="ECO:0000313" key="2">
    <source>
        <dbReference type="EMBL" id="KAH0554602.1"/>
    </source>
</evidence>
<accession>A0AAV7IS63</accession>
<sequence length="214" mass="24103">MTQDSKACNLTPENVNPNGENTFQLSKNKLSSMSYLISSEDILSDPRVKNSEQQNFDPKIKEINIQIEENPEIYIFDHGNSTYYKTTDDSPLLTSQKLVSKSQNAAVRFWAEIFSSIHIGITFVTSFLLQLLKFLMVSTLRPLTVGVIQLTGDYLIKPVLSITFNGLVQPVLIFLLNVATSVRDVCKPLAEALGFFLNEISNLCRAFRFVEVKN</sequence>
<organism evidence="2 3">
    <name type="scientific">Cotesia glomerata</name>
    <name type="common">Lepidopteran parasitic wasp</name>
    <name type="synonym">Apanteles glomeratus</name>
    <dbReference type="NCBI Taxonomy" id="32391"/>
    <lineage>
        <taxon>Eukaryota</taxon>
        <taxon>Metazoa</taxon>
        <taxon>Ecdysozoa</taxon>
        <taxon>Arthropoda</taxon>
        <taxon>Hexapoda</taxon>
        <taxon>Insecta</taxon>
        <taxon>Pterygota</taxon>
        <taxon>Neoptera</taxon>
        <taxon>Endopterygota</taxon>
        <taxon>Hymenoptera</taxon>
        <taxon>Apocrita</taxon>
        <taxon>Ichneumonoidea</taxon>
        <taxon>Braconidae</taxon>
        <taxon>Microgastrinae</taxon>
        <taxon>Cotesia</taxon>
    </lineage>
</organism>
<feature type="transmembrane region" description="Helical" evidence="1">
    <location>
        <begin position="109"/>
        <end position="132"/>
    </location>
</feature>
<reference evidence="2 3" key="1">
    <citation type="journal article" date="2021" name="J. Hered.">
        <title>A chromosome-level genome assembly of the parasitoid wasp, Cotesia glomerata (Hymenoptera: Braconidae).</title>
        <authorList>
            <person name="Pinto B.J."/>
            <person name="Weis J.J."/>
            <person name="Gamble T."/>
            <person name="Ode P.J."/>
            <person name="Paul R."/>
            <person name="Zaspel J.M."/>
        </authorList>
    </citation>
    <scope>NUCLEOTIDE SEQUENCE [LARGE SCALE GENOMIC DNA]</scope>
    <source>
        <strain evidence="2">CgM1</strain>
    </source>
</reference>
<dbReference type="EMBL" id="JAHXZJ010001119">
    <property type="protein sequence ID" value="KAH0554602.1"/>
    <property type="molecule type" value="Genomic_DNA"/>
</dbReference>
<keyword evidence="1" id="KW-0812">Transmembrane</keyword>